<evidence type="ECO:0000313" key="4">
    <source>
        <dbReference type="Proteomes" id="UP000709672"/>
    </source>
</evidence>
<organism evidence="3 4">
    <name type="scientific">Candidatus Sungiibacteriota bacterium</name>
    <dbReference type="NCBI Taxonomy" id="2750080"/>
    <lineage>
        <taxon>Bacteria</taxon>
        <taxon>Candidatus Sungiibacteriota</taxon>
    </lineage>
</organism>
<feature type="chain" id="PRO_5036929242" evidence="1">
    <location>
        <begin position="22"/>
        <end position="1035"/>
    </location>
</feature>
<dbReference type="AlphaFoldDB" id="A0A931YD46"/>
<dbReference type="Pfam" id="PF01471">
    <property type="entry name" value="PG_binding_1"/>
    <property type="match status" value="1"/>
</dbReference>
<protein>
    <submittedName>
        <fullName evidence="3">Peptidoglycan-binding protein</fullName>
    </submittedName>
</protein>
<feature type="domain" description="Peptidoglycan binding-like" evidence="2">
    <location>
        <begin position="108"/>
        <end position="165"/>
    </location>
</feature>
<gene>
    <name evidence="3" type="ORF">HYV66_00655</name>
</gene>
<dbReference type="EMBL" id="JACPHQ010000007">
    <property type="protein sequence ID" value="MBI2465725.1"/>
    <property type="molecule type" value="Genomic_DNA"/>
</dbReference>
<evidence type="ECO:0000259" key="2">
    <source>
        <dbReference type="Pfam" id="PF01471"/>
    </source>
</evidence>
<name>A0A931YD46_9BACT</name>
<dbReference type="Gene3D" id="1.10.101.10">
    <property type="entry name" value="PGBD-like superfamily/PGBD"/>
    <property type="match status" value="1"/>
</dbReference>
<dbReference type="SUPFAM" id="SSF47090">
    <property type="entry name" value="PGBD-like"/>
    <property type="match status" value="1"/>
</dbReference>
<keyword evidence="1" id="KW-0732">Signal</keyword>
<reference evidence="3" key="1">
    <citation type="submission" date="2020-07" db="EMBL/GenBank/DDBJ databases">
        <title>Huge and variable diversity of episymbiotic CPR bacteria and DPANN archaea in groundwater ecosystems.</title>
        <authorList>
            <person name="He C.Y."/>
            <person name="Keren R."/>
            <person name="Whittaker M."/>
            <person name="Farag I.F."/>
            <person name="Doudna J."/>
            <person name="Cate J.H.D."/>
            <person name="Banfield J.F."/>
        </authorList>
    </citation>
    <scope>NUCLEOTIDE SEQUENCE</scope>
    <source>
        <strain evidence="3">NC_groundwater_418_Ag_B-0.1um_45_10</strain>
    </source>
</reference>
<dbReference type="InterPro" id="IPR036366">
    <property type="entry name" value="PGBDSf"/>
</dbReference>
<feature type="signal peptide" evidence="1">
    <location>
        <begin position="1"/>
        <end position="21"/>
    </location>
</feature>
<dbReference type="InterPro" id="IPR002477">
    <property type="entry name" value="Peptidoglycan-bd-like"/>
</dbReference>
<sequence>MKKSVIIPLLVSLTLALSAQAQTSSAPTVEELQKQIQLLLSQMGSLQKEITALKSTPTVPVTPTITPSPIISVPAVLPTDIDESEVTGTETDFIPPPILTRSLFRGSRGEDVRQLQEFLAQDSTIYPEGIITGYYGIGTEAAIKRWQAKNGIPAVGVVGRQTIAKFKTFVATYSPIQPTKPEVTPPISKPEPDKIAACPALATVDICPAGEERIVTYKSAQCGVYYACKPRENTRTDNTNANLKKISSIQTDNRFAVNLYDPEGIQKFTIYGSKGTEIHQGYPACRKEWTSPTFSADSAEFPLKLSLNDCASSQYTTTLSTSVVVKPLSEGLTFPYTFTNGKVVSSSNEARSYCYANGPGSGQSVAAECETKFGVVYTSVTTTTSGRAIYSTDVFASCMTRSGFSAEAKQIKTWAQSPDPIPWSALTSSAQNTVQSCEREYYGQGTVETGAAMCADGKDNDGDGFIDAADSSCGSDYVVTPPSGQKEQVWNSLGLKSWVKADADSARIAQLKSTCASVPYSSNIWTANAGNYSSADFGMPDSAKCQKASSCTASQYFDGTACVSTTQTTTTTGSCSQYGSGWHTMGSDGNCFDTNMTNYRTANGALYSCTATPTTGCSGTTTTTTTSSTCDSSLTALLGAGCHYMYNDSSGNQTFCDNNMTKSAKRGDTTTTAGCSGSSTTNSWPSDQTTCANQGYKWCTSSSSSGWCQSSACPTSDYTYYAGDANSCPSFAYSRWDQQNKRYCQLNAETKCDYNYPSYLTNSTNYTAANCPISTSGSDTSTWCSPLGSGWSVYGSYCLNSSRTQYTSVSSPNTSSVQSCTGADSPVTGCTPPGGSNTTTTSTYTDTCSQYGSGWHVMGDNNCYNSGMTEYRTANGTLYSCSSTPSSGCSSSSSTSSYSSTSCGSGYYWNGSSCVSSSSTTSSSCASGQYWNGSSCVTTSTTDCASGQYWNGSACVSSTTTTTSSTSNCPSGYHSMGSYCMSDSDSTQCQPTGGGAIYTCSSTPTASVYDVTNHTVAQIKTVLRSIQNTLQSLRR</sequence>
<evidence type="ECO:0000313" key="3">
    <source>
        <dbReference type="EMBL" id="MBI2465725.1"/>
    </source>
</evidence>
<comment type="caution">
    <text evidence="3">The sequence shown here is derived from an EMBL/GenBank/DDBJ whole genome shotgun (WGS) entry which is preliminary data.</text>
</comment>
<accession>A0A931YD46</accession>
<dbReference type="InterPro" id="IPR036365">
    <property type="entry name" value="PGBD-like_sf"/>
</dbReference>
<evidence type="ECO:0000256" key="1">
    <source>
        <dbReference type="SAM" id="SignalP"/>
    </source>
</evidence>
<dbReference type="Proteomes" id="UP000709672">
    <property type="component" value="Unassembled WGS sequence"/>
</dbReference>
<proteinExistence type="predicted"/>